<comment type="subcellular location">
    <subcellularLocation>
        <location evidence="1 8">Secreted</location>
    </subcellularLocation>
</comment>
<dbReference type="InterPro" id="IPR033112">
    <property type="entry name" value="PLA2_Asp_AS"/>
</dbReference>
<keyword evidence="8" id="KW-0378">Hydrolase</keyword>
<dbReference type="GeneID" id="119739964"/>
<dbReference type="OrthoDB" id="5841574at2759"/>
<feature type="disulfide bond" evidence="6">
    <location>
        <begin position="52"/>
        <end position="68"/>
    </location>
</feature>
<dbReference type="Gene3D" id="1.20.90.10">
    <property type="entry name" value="Phospholipase A2 domain"/>
    <property type="match status" value="1"/>
</dbReference>
<feature type="disulfide bond" evidence="6">
    <location>
        <begin position="109"/>
        <end position="129"/>
    </location>
</feature>
<feature type="binding site" evidence="5">
    <location>
        <position position="51"/>
    </location>
    <ligand>
        <name>Ca(2+)</name>
        <dbReference type="ChEBI" id="CHEBI:29108"/>
    </ligand>
</feature>
<evidence type="ECO:0000256" key="8">
    <source>
        <dbReference type="RuleBase" id="RU361236"/>
    </source>
</evidence>
<evidence type="ECO:0000313" key="11">
    <source>
        <dbReference type="EnsemblMetazoa" id="XP_038071051.1"/>
    </source>
</evidence>
<dbReference type="InterPro" id="IPR036444">
    <property type="entry name" value="PLipase_A2_dom_sf"/>
</dbReference>
<dbReference type="AlphaFoldDB" id="A0A914B424"/>
<evidence type="ECO:0000256" key="3">
    <source>
        <dbReference type="ARBA" id="ARBA00023157"/>
    </source>
</evidence>
<dbReference type="GO" id="GO:0047498">
    <property type="term" value="F:calcium-dependent phospholipase A2 activity"/>
    <property type="evidence" value="ECO:0007669"/>
    <property type="project" value="TreeGrafter"/>
</dbReference>
<dbReference type="EC" id="3.1.1.4" evidence="8"/>
<dbReference type="GO" id="GO:0005543">
    <property type="term" value="F:phospholipid binding"/>
    <property type="evidence" value="ECO:0007669"/>
    <property type="project" value="TreeGrafter"/>
</dbReference>
<evidence type="ECO:0000256" key="2">
    <source>
        <dbReference type="ARBA" id="ARBA00022525"/>
    </source>
</evidence>
<comment type="catalytic activity">
    <reaction evidence="8">
        <text>a 1,2-diacyl-sn-glycero-3-phosphocholine + H2O = a 1-acyl-sn-glycero-3-phosphocholine + a fatty acid + H(+)</text>
        <dbReference type="Rhea" id="RHEA:15801"/>
        <dbReference type="ChEBI" id="CHEBI:15377"/>
        <dbReference type="ChEBI" id="CHEBI:15378"/>
        <dbReference type="ChEBI" id="CHEBI:28868"/>
        <dbReference type="ChEBI" id="CHEBI:57643"/>
        <dbReference type="ChEBI" id="CHEBI:58168"/>
        <dbReference type="EC" id="3.1.1.4"/>
    </reaction>
</comment>
<dbReference type="GO" id="GO:0006644">
    <property type="term" value="P:phospholipid metabolic process"/>
    <property type="evidence" value="ECO:0007669"/>
    <property type="project" value="InterPro"/>
</dbReference>
<reference evidence="11" key="1">
    <citation type="submission" date="2022-11" db="UniProtKB">
        <authorList>
            <consortium name="EnsemblMetazoa"/>
        </authorList>
    </citation>
    <scope>IDENTIFICATION</scope>
</reference>
<dbReference type="Pfam" id="PF00068">
    <property type="entry name" value="Phospholip_A2_1"/>
    <property type="match status" value="1"/>
</dbReference>
<evidence type="ECO:0000256" key="5">
    <source>
        <dbReference type="PIRSR" id="PIRSR601211-2"/>
    </source>
</evidence>
<feature type="binding site" evidence="5">
    <location>
        <position position="55"/>
    </location>
    <ligand>
        <name>Ca(2+)</name>
        <dbReference type="ChEBI" id="CHEBI:29108"/>
    </ligand>
</feature>
<dbReference type="EnsemblMetazoa" id="XM_038215123.1">
    <property type="protein sequence ID" value="XP_038071051.1"/>
    <property type="gene ID" value="LOC119739964"/>
</dbReference>
<dbReference type="GO" id="GO:0005509">
    <property type="term" value="F:calcium ion binding"/>
    <property type="evidence" value="ECO:0007669"/>
    <property type="project" value="InterPro"/>
</dbReference>
<evidence type="ECO:0000256" key="4">
    <source>
        <dbReference type="PIRSR" id="PIRSR601211-1"/>
    </source>
</evidence>
<comment type="similarity">
    <text evidence="7">Belongs to the phospholipase A2 family.</text>
</comment>
<dbReference type="SMART" id="SM00085">
    <property type="entry name" value="PA2c"/>
    <property type="match status" value="1"/>
</dbReference>
<feature type="binding site" evidence="5">
    <location>
        <position position="72"/>
    </location>
    <ligand>
        <name>Ca(2+)</name>
        <dbReference type="ChEBI" id="CHEBI:29108"/>
    </ligand>
</feature>
<protein>
    <recommendedName>
        <fullName evidence="8">Phospholipase A2</fullName>
        <ecNumber evidence="8">3.1.1.4</ecNumber>
    </recommendedName>
</protein>
<evidence type="ECO:0000259" key="10">
    <source>
        <dbReference type="SMART" id="SM00085"/>
    </source>
</evidence>
<dbReference type="GO" id="GO:0005576">
    <property type="term" value="C:extracellular region"/>
    <property type="evidence" value="ECO:0007669"/>
    <property type="project" value="UniProtKB-SubCell"/>
</dbReference>
<dbReference type="SUPFAM" id="SSF48619">
    <property type="entry name" value="Phospholipase A2, PLA2"/>
    <property type="match status" value="1"/>
</dbReference>
<feature type="disulfide bond" evidence="6">
    <location>
        <begin position="83"/>
        <end position="124"/>
    </location>
</feature>
<keyword evidence="12" id="KW-1185">Reference proteome</keyword>
<evidence type="ECO:0000256" key="7">
    <source>
        <dbReference type="RuleBase" id="RU003654"/>
    </source>
</evidence>
<dbReference type="GO" id="GO:0016042">
    <property type="term" value="P:lipid catabolic process"/>
    <property type="evidence" value="ECO:0007669"/>
    <property type="project" value="InterPro"/>
</dbReference>
<dbReference type="PANTHER" id="PTHR11716">
    <property type="entry name" value="PHOSPHOLIPASE A2 FAMILY MEMBER"/>
    <property type="match status" value="1"/>
</dbReference>
<feature type="signal peptide" evidence="9">
    <location>
        <begin position="1"/>
        <end position="15"/>
    </location>
</feature>
<comment type="cofactor">
    <cofactor evidence="5">
        <name>Ca(2+)</name>
        <dbReference type="ChEBI" id="CHEBI:29108"/>
    </cofactor>
    <text evidence="5">Binds 1 Ca(2+) ion per subunit.</text>
</comment>
<dbReference type="PANTHER" id="PTHR11716:SF100">
    <property type="entry name" value="PHOSPHOLIPASE A2"/>
    <property type="match status" value="1"/>
</dbReference>
<dbReference type="PROSITE" id="PS00119">
    <property type="entry name" value="PA2_ASP"/>
    <property type="match status" value="1"/>
</dbReference>
<dbReference type="PROSITE" id="PS00118">
    <property type="entry name" value="PA2_HIS"/>
    <property type="match status" value="1"/>
</dbReference>
<dbReference type="Proteomes" id="UP000887568">
    <property type="component" value="Unplaced"/>
</dbReference>
<feature type="active site" evidence="4">
    <location>
        <position position="71"/>
    </location>
</feature>
<proteinExistence type="inferred from homology"/>
<keyword evidence="5 8" id="KW-0106">Calcium</keyword>
<dbReference type="PRINTS" id="PR00389">
    <property type="entry name" value="PHPHLIPASEA2"/>
</dbReference>
<dbReference type="InterPro" id="IPR001211">
    <property type="entry name" value="PLA2"/>
</dbReference>
<keyword evidence="9" id="KW-0732">Signal</keyword>
<dbReference type="RefSeq" id="XP_038071051.1">
    <property type="nucleotide sequence ID" value="XM_038215123.1"/>
</dbReference>
<feature type="binding site" evidence="5">
    <location>
        <position position="53"/>
    </location>
    <ligand>
        <name>Ca(2+)</name>
        <dbReference type="ChEBI" id="CHEBI:29108"/>
    </ligand>
</feature>
<feature type="disulfide bond" evidence="6">
    <location>
        <begin position="67"/>
        <end position="138"/>
    </location>
</feature>
<keyword evidence="3 6" id="KW-1015">Disulfide bond</keyword>
<keyword evidence="8" id="KW-0443">Lipid metabolism</keyword>
<dbReference type="InterPro" id="IPR016090">
    <property type="entry name" value="PLA2-like_dom"/>
</dbReference>
<organism evidence="11 12">
    <name type="scientific">Patiria miniata</name>
    <name type="common">Bat star</name>
    <name type="synonym">Asterina miniata</name>
    <dbReference type="NCBI Taxonomy" id="46514"/>
    <lineage>
        <taxon>Eukaryota</taxon>
        <taxon>Metazoa</taxon>
        <taxon>Echinodermata</taxon>
        <taxon>Eleutherozoa</taxon>
        <taxon>Asterozoa</taxon>
        <taxon>Asteroidea</taxon>
        <taxon>Valvatacea</taxon>
        <taxon>Valvatida</taxon>
        <taxon>Asterinidae</taxon>
        <taxon>Patiria</taxon>
    </lineage>
</organism>
<dbReference type="InterPro" id="IPR033113">
    <property type="entry name" value="PLA2_histidine"/>
</dbReference>
<evidence type="ECO:0000256" key="6">
    <source>
        <dbReference type="PIRSR" id="PIRSR601211-3"/>
    </source>
</evidence>
<keyword evidence="2 8" id="KW-0964">Secreted</keyword>
<feature type="active site" evidence="4">
    <location>
        <position position="132"/>
    </location>
</feature>
<feature type="chain" id="PRO_5037691565" description="Phospholipase A2" evidence="9">
    <location>
        <begin position="16"/>
        <end position="160"/>
    </location>
</feature>
<dbReference type="GO" id="GO:0050482">
    <property type="term" value="P:arachidonate secretion"/>
    <property type="evidence" value="ECO:0007669"/>
    <property type="project" value="InterPro"/>
</dbReference>
<accession>A0A914B424</accession>
<name>A0A914B424_PATMI</name>
<feature type="domain" description="Phospholipase A2-like central" evidence="10">
    <location>
        <begin position="22"/>
        <end position="159"/>
    </location>
</feature>
<keyword evidence="5" id="KW-0479">Metal-binding</keyword>
<evidence type="ECO:0000256" key="9">
    <source>
        <dbReference type="SAM" id="SignalP"/>
    </source>
</evidence>
<evidence type="ECO:0000313" key="12">
    <source>
        <dbReference type="Proteomes" id="UP000887568"/>
    </source>
</evidence>
<evidence type="ECO:0000256" key="1">
    <source>
        <dbReference type="ARBA" id="ARBA00004613"/>
    </source>
</evidence>
<dbReference type="OMA" id="RDACECD"/>
<feature type="disulfide bond" evidence="6">
    <location>
        <begin position="74"/>
        <end position="131"/>
    </location>
</feature>
<sequence length="160" mass="17658">MKLLLLFVAVASVSGREIGKRSVLQFNNMNSCSVGISFDQAVTDYLGYGCYCGFGGSGVPRDETDQCCVAHDNCYKAATSNGCTMAQRYYIVYDYESPIGSDGKCKLTCKALSDYPADDIDAQCKAFMCNCDREGAECFAKARPTFDSKYINWSNLFCLW</sequence>